<dbReference type="EMBL" id="JBHSWG010000001">
    <property type="protein sequence ID" value="MFC6758500.1"/>
    <property type="molecule type" value="Genomic_DNA"/>
</dbReference>
<sequence>MRPGYVSFDPLSDAEALCAAMEGRRAVLCLSGITPAHAAASGNPLSLNAALALAAVRAAGRAGVPRLLLASSAAVYGAAQGPLSEDMICESASEYGQAKLEMERDGFATARDCGQAVTMLRIGNVAGADAILGGWREGMQLDVLPDGTTPARSYIGRQAFPVRYIVCAPRTTCPAL</sequence>
<dbReference type="InterPro" id="IPR036291">
    <property type="entry name" value="NAD(P)-bd_dom_sf"/>
</dbReference>
<evidence type="ECO:0000259" key="1">
    <source>
        <dbReference type="Pfam" id="PF01370"/>
    </source>
</evidence>
<reference evidence="3" key="1">
    <citation type="journal article" date="2019" name="Int. J. Syst. Evol. Microbiol.">
        <title>The Global Catalogue of Microorganisms (GCM) 10K type strain sequencing project: providing services to taxonomists for standard genome sequencing and annotation.</title>
        <authorList>
            <consortium name="The Broad Institute Genomics Platform"/>
            <consortium name="The Broad Institute Genome Sequencing Center for Infectious Disease"/>
            <person name="Wu L."/>
            <person name="Ma J."/>
        </authorList>
    </citation>
    <scope>NUCLEOTIDE SEQUENCE [LARGE SCALE GENOMIC DNA]</scope>
    <source>
        <strain evidence="3">CCUG 66188</strain>
    </source>
</reference>
<comment type="caution">
    <text evidence="2">The sequence shown here is derived from an EMBL/GenBank/DDBJ whole genome shotgun (WGS) entry which is preliminary data.</text>
</comment>
<accession>A0ABW2AYJ4</accession>
<proteinExistence type="predicted"/>
<dbReference type="Pfam" id="PF01370">
    <property type="entry name" value="Epimerase"/>
    <property type="match status" value="1"/>
</dbReference>
<evidence type="ECO:0000313" key="2">
    <source>
        <dbReference type="EMBL" id="MFC6758500.1"/>
    </source>
</evidence>
<name>A0ABW2AYJ4_9RHOB</name>
<gene>
    <name evidence="2" type="ORF">ACFQFQ_01665</name>
</gene>
<dbReference type="Gene3D" id="3.40.50.720">
    <property type="entry name" value="NAD(P)-binding Rossmann-like Domain"/>
    <property type="match status" value="1"/>
</dbReference>
<feature type="domain" description="NAD-dependent epimerase/dehydratase" evidence="1">
    <location>
        <begin position="15"/>
        <end position="129"/>
    </location>
</feature>
<dbReference type="SUPFAM" id="SSF51735">
    <property type="entry name" value="NAD(P)-binding Rossmann-fold domains"/>
    <property type="match status" value="1"/>
</dbReference>
<dbReference type="Proteomes" id="UP001596353">
    <property type="component" value="Unassembled WGS sequence"/>
</dbReference>
<protein>
    <submittedName>
        <fullName evidence="2">NAD-dependent epimerase/dehydratase family protein</fullName>
    </submittedName>
</protein>
<keyword evidence="3" id="KW-1185">Reference proteome</keyword>
<organism evidence="2 3">
    <name type="scientific">Sulfitobacter porphyrae</name>
    <dbReference type="NCBI Taxonomy" id="1246864"/>
    <lineage>
        <taxon>Bacteria</taxon>
        <taxon>Pseudomonadati</taxon>
        <taxon>Pseudomonadota</taxon>
        <taxon>Alphaproteobacteria</taxon>
        <taxon>Rhodobacterales</taxon>
        <taxon>Roseobacteraceae</taxon>
        <taxon>Sulfitobacter</taxon>
    </lineage>
</organism>
<dbReference type="InterPro" id="IPR001509">
    <property type="entry name" value="Epimerase_deHydtase"/>
</dbReference>
<evidence type="ECO:0000313" key="3">
    <source>
        <dbReference type="Proteomes" id="UP001596353"/>
    </source>
</evidence>